<sequence>MIERILFWFSVALVGFAEAHGGTSNYTVDGIWYRGYTPDEPATDQDGQPWLVGRKWITIDPIFQPDNMSLSCNYPGDPAPSAIPIRAGDNITAVYYYWLHTVGPMVLWLADCGASCSTLNLTTANWFKIAEHGLLSGTIQTGEWGQRAFQNWDGTPDLWTETIPKDLKPGNYIVRHEIIALHIANRPQFYPECAHLVVSGNGTAVPGKEYYAKIPGVWNMSQPEVNIDVYAANVSNLTTYKIPGPPVWRGEKRIGVDMLLDGFKGP</sequence>
<evidence type="ECO:0000313" key="9">
    <source>
        <dbReference type="EMBL" id="CZR54030.1"/>
    </source>
</evidence>
<dbReference type="Pfam" id="PF03443">
    <property type="entry name" value="AA9"/>
    <property type="match status" value="1"/>
</dbReference>
<comment type="cofactor">
    <cofactor evidence="1">
        <name>Cu(2+)</name>
        <dbReference type="ChEBI" id="CHEBI:29036"/>
    </cofactor>
</comment>
<feature type="signal peptide" evidence="7">
    <location>
        <begin position="1"/>
        <end position="21"/>
    </location>
</feature>
<dbReference type="GO" id="GO:0008810">
    <property type="term" value="F:cellulase activity"/>
    <property type="evidence" value="ECO:0007669"/>
    <property type="project" value="UniProtKB-UniRule"/>
</dbReference>
<protein>
    <recommendedName>
        <fullName evidence="6">AA9 family lytic polysaccharide monooxygenase</fullName>
        <ecNumber evidence="6">1.14.99.56</ecNumber>
    </recommendedName>
    <alternativeName>
        <fullName evidence="6">Endo-beta-1,4-glucanase</fullName>
    </alternativeName>
    <alternativeName>
        <fullName evidence="6">Glycosyl hydrolase 61 family protein</fullName>
    </alternativeName>
</protein>
<keyword evidence="6" id="KW-0119">Carbohydrate metabolism</keyword>
<evidence type="ECO:0000313" key="10">
    <source>
        <dbReference type="Proteomes" id="UP000184330"/>
    </source>
</evidence>
<keyword evidence="10" id="KW-1185">Reference proteome</keyword>
<evidence type="ECO:0000256" key="6">
    <source>
        <dbReference type="RuleBase" id="RU368122"/>
    </source>
</evidence>
<dbReference type="GO" id="GO:0030245">
    <property type="term" value="P:cellulose catabolic process"/>
    <property type="evidence" value="ECO:0007669"/>
    <property type="project" value="UniProtKB-UniRule"/>
</dbReference>
<organism evidence="9 10">
    <name type="scientific">Phialocephala subalpina</name>
    <dbReference type="NCBI Taxonomy" id="576137"/>
    <lineage>
        <taxon>Eukaryota</taxon>
        <taxon>Fungi</taxon>
        <taxon>Dikarya</taxon>
        <taxon>Ascomycota</taxon>
        <taxon>Pezizomycotina</taxon>
        <taxon>Leotiomycetes</taxon>
        <taxon>Helotiales</taxon>
        <taxon>Mollisiaceae</taxon>
        <taxon>Phialocephala</taxon>
        <taxon>Phialocephala fortinii species complex</taxon>
    </lineage>
</organism>
<dbReference type="EMBL" id="FJOG01000004">
    <property type="protein sequence ID" value="CZR54030.1"/>
    <property type="molecule type" value="Genomic_DNA"/>
</dbReference>
<comment type="catalytic activity">
    <reaction evidence="6">
        <text>[(1-&gt;4)-beta-D-glucosyl]n+m + reduced acceptor + O2 = 4-dehydro-beta-D-glucosyl-[(1-&gt;4)-beta-D-glucosyl]n-1 + [(1-&gt;4)-beta-D-glucosyl]m + acceptor + H2O.</text>
        <dbReference type="EC" id="1.14.99.56"/>
    </reaction>
</comment>
<evidence type="ECO:0000256" key="2">
    <source>
        <dbReference type="ARBA" id="ARBA00004613"/>
    </source>
</evidence>
<keyword evidence="7" id="KW-0732">Signal</keyword>
<dbReference type="Gene3D" id="2.70.50.70">
    <property type="match status" value="1"/>
</dbReference>
<comment type="subcellular location">
    <subcellularLocation>
        <location evidence="2 6">Secreted</location>
    </subcellularLocation>
</comment>
<dbReference type="InterPro" id="IPR049892">
    <property type="entry name" value="AA9"/>
</dbReference>
<dbReference type="Proteomes" id="UP000184330">
    <property type="component" value="Unassembled WGS sequence"/>
</dbReference>
<dbReference type="OrthoDB" id="4849160at2759"/>
<dbReference type="GO" id="GO:0030248">
    <property type="term" value="F:cellulose binding"/>
    <property type="evidence" value="ECO:0007669"/>
    <property type="project" value="UniProtKB-UniRule"/>
</dbReference>
<feature type="chain" id="PRO_5013335727" description="AA9 family lytic polysaccharide monooxygenase" evidence="7">
    <location>
        <begin position="22"/>
        <end position="266"/>
    </location>
</feature>
<evidence type="ECO:0000256" key="7">
    <source>
        <dbReference type="SAM" id="SignalP"/>
    </source>
</evidence>
<comment type="function">
    <text evidence="6">Lytic polysaccharide monooxygenase (LMPO) that depolymerizes crystalline and amorphous polysaccharides via the oxidation of scissile alpha- or beta-(1-4)-glycosidic bonds, yielding C1 and/or C4 oxidation products. Catalysis by LPMOs requires the reduction of the active-site copper from Cu(II) to Cu(I) by a reducing agent and H(2)O(2) or O(2) as a cosubstrate.</text>
</comment>
<dbReference type="PANTHER" id="PTHR33353:SF19">
    <property type="entry name" value="GLYCOSYLHYDROLASE FAMILY 61-8 PROTEIN"/>
    <property type="match status" value="1"/>
</dbReference>
<evidence type="ECO:0000256" key="5">
    <source>
        <dbReference type="ARBA" id="ARBA00023180"/>
    </source>
</evidence>
<keyword evidence="5" id="KW-0325">Glycoprotein</keyword>
<dbReference type="EC" id="1.14.99.56" evidence="6"/>
<name>A0A1L7WMN8_9HELO</name>
<proteinExistence type="predicted"/>
<comment type="domain">
    <text evidence="6">Has a modular structure: an endo-beta-1,4-glucanase catalytic module at the N-terminus, a linker rich in serines and threonines, and a C-terminal carbohydrate-binding module (CBM).</text>
</comment>
<dbReference type="AlphaFoldDB" id="A0A1L7WMN8"/>
<evidence type="ECO:0000259" key="8">
    <source>
        <dbReference type="Pfam" id="PF03443"/>
    </source>
</evidence>
<keyword evidence="4 6" id="KW-1015">Disulfide bond</keyword>
<evidence type="ECO:0000256" key="4">
    <source>
        <dbReference type="ARBA" id="ARBA00023157"/>
    </source>
</evidence>
<keyword evidence="6" id="KW-0136">Cellulose degradation</keyword>
<accession>A0A1L7WMN8</accession>
<evidence type="ECO:0000256" key="3">
    <source>
        <dbReference type="ARBA" id="ARBA00022525"/>
    </source>
</evidence>
<dbReference type="PANTHER" id="PTHR33353">
    <property type="entry name" value="PUTATIVE (AFU_ORTHOLOGUE AFUA_1G12560)-RELATED"/>
    <property type="match status" value="1"/>
</dbReference>
<dbReference type="GO" id="GO:0005576">
    <property type="term" value="C:extracellular region"/>
    <property type="evidence" value="ECO:0007669"/>
    <property type="project" value="UniProtKB-SubCell"/>
</dbReference>
<dbReference type="CDD" id="cd21175">
    <property type="entry name" value="LPMO_AA9"/>
    <property type="match status" value="1"/>
</dbReference>
<dbReference type="InterPro" id="IPR005103">
    <property type="entry name" value="AA9_LPMO"/>
</dbReference>
<dbReference type="STRING" id="576137.A0A1L7WMN8"/>
<gene>
    <name evidence="9" type="ORF">PAC_03913</name>
</gene>
<keyword evidence="3 6" id="KW-0964">Secreted</keyword>
<evidence type="ECO:0000256" key="1">
    <source>
        <dbReference type="ARBA" id="ARBA00001973"/>
    </source>
</evidence>
<reference evidence="9 10" key="1">
    <citation type="submission" date="2016-03" db="EMBL/GenBank/DDBJ databases">
        <authorList>
            <person name="Ploux O."/>
        </authorList>
    </citation>
    <scope>NUCLEOTIDE SEQUENCE [LARGE SCALE GENOMIC DNA]</scope>
    <source>
        <strain evidence="9 10">UAMH 11012</strain>
    </source>
</reference>
<keyword evidence="6" id="KW-0624">Polysaccharide degradation</keyword>
<feature type="domain" description="Auxiliary Activity family 9 catalytic" evidence="8">
    <location>
        <begin position="20"/>
        <end position="239"/>
    </location>
</feature>